<sequence length="118" mass="13577">MQIYSLNSIPYYNSIIQEYTNILTLNKMPNGPLNSISKQIRQNKLSPFEANTNLCPKSKCVIAITQLENYNELMCIDDLPNLFEFLINNGYTVDQSITKVFQKSNVKMNGELICIIKY</sequence>
<name>A0A6C0CLF0_9ZZZZ</name>
<proteinExistence type="predicted"/>
<organism evidence="1">
    <name type="scientific">viral metagenome</name>
    <dbReference type="NCBI Taxonomy" id="1070528"/>
    <lineage>
        <taxon>unclassified sequences</taxon>
        <taxon>metagenomes</taxon>
        <taxon>organismal metagenomes</taxon>
    </lineage>
</organism>
<accession>A0A6C0CLF0</accession>
<evidence type="ECO:0000313" key="1">
    <source>
        <dbReference type="EMBL" id="QHT04499.1"/>
    </source>
</evidence>
<protein>
    <submittedName>
        <fullName evidence="1">Uncharacterized protein</fullName>
    </submittedName>
</protein>
<reference evidence="1" key="1">
    <citation type="journal article" date="2020" name="Nature">
        <title>Giant virus diversity and host interactions through global metagenomics.</title>
        <authorList>
            <person name="Schulz F."/>
            <person name="Roux S."/>
            <person name="Paez-Espino D."/>
            <person name="Jungbluth S."/>
            <person name="Walsh D.A."/>
            <person name="Denef V.J."/>
            <person name="McMahon K.D."/>
            <person name="Konstantinidis K.T."/>
            <person name="Eloe-Fadrosh E.A."/>
            <person name="Kyrpides N.C."/>
            <person name="Woyke T."/>
        </authorList>
    </citation>
    <scope>NUCLEOTIDE SEQUENCE</scope>
    <source>
        <strain evidence="1">GVMAG-M-3300021185-45</strain>
    </source>
</reference>
<dbReference type="EMBL" id="MN739430">
    <property type="protein sequence ID" value="QHT04499.1"/>
    <property type="molecule type" value="Genomic_DNA"/>
</dbReference>
<dbReference type="AlphaFoldDB" id="A0A6C0CLF0"/>